<protein>
    <recommendedName>
        <fullName evidence="4">Tetratricopeptide repeat protein</fullName>
    </recommendedName>
</protein>
<evidence type="ECO:0000313" key="3">
    <source>
        <dbReference type="Proteomes" id="UP001207654"/>
    </source>
</evidence>
<keyword evidence="3" id="KW-1185">Reference proteome</keyword>
<feature type="region of interest" description="Disordered" evidence="1">
    <location>
        <begin position="107"/>
        <end position="131"/>
    </location>
</feature>
<evidence type="ECO:0000256" key="1">
    <source>
        <dbReference type="SAM" id="MobiDB-lite"/>
    </source>
</evidence>
<sequence>MRGWFRAITGGLRGWALCRLGQTREGIEALRHGIELMRKLGARILLPYHLHLLADVSVLLGQVEQGLAAVGEALALIEETGARVFESELRRLQGELLRMAGREEEALLSSLRPTPDSPPNPPRESPPGAAR</sequence>
<feature type="compositionally biased region" description="Pro residues" evidence="1">
    <location>
        <begin position="115"/>
        <end position="125"/>
    </location>
</feature>
<comment type="caution">
    <text evidence="2">The sequence shown here is derived from an EMBL/GenBank/DDBJ whole genome shotgun (WGS) entry which is preliminary data.</text>
</comment>
<proteinExistence type="predicted"/>
<dbReference type="EMBL" id="JAPNKA010000001">
    <property type="protein sequence ID" value="MCY1074410.1"/>
    <property type="molecule type" value="Genomic_DNA"/>
</dbReference>
<reference evidence="2 3" key="1">
    <citation type="submission" date="2022-11" db="EMBL/GenBank/DDBJ databases">
        <title>Minimal conservation of predation-associated metabolite biosynthetic gene clusters underscores biosynthetic potential of Myxococcota including descriptions for ten novel species: Archangium lansinium sp. nov., Myxococcus landrumus sp. nov., Nannocystis bai.</title>
        <authorList>
            <person name="Ahearne A."/>
            <person name="Stevens C."/>
            <person name="Phillips K."/>
        </authorList>
    </citation>
    <scope>NUCLEOTIDE SEQUENCE [LARGE SCALE GENOMIC DNA]</scope>
    <source>
        <strain evidence="2 3">MIWBW</strain>
    </source>
</reference>
<evidence type="ECO:0008006" key="4">
    <source>
        <dbReference type="Google" id="ProtNLM"/>
    </source>
</evidence>
<dbReference type="InterPro" id="IPR011990">
    <property type="entry name" value="TPR-like_helical_dom_sf"/>
</dbReference>
<gene>
    <name evidence="2" type="ORF">OV287_07915</name>
</gene>
<accession>A0ABT3ZYD1</accession>
<organism evidence="2 3">
    <name type="scientific">Archangium lansingense</name>
    <dbReference type="NCBI Taxonomy" id="2995310"/>
    <lineage>
        <taxon>Bacteria</taxon>
        <taxon>Pseudomonadati</taxon>
        <taxon>Myxococcota</taxon>
        <taxon>Myxococcia</taxon>
        <taxon>Myxococcales</taxon>
        <taxon>Cystobacterineae</taxon>
        <taxon>Archangiaceae</taxon>
        <taxon>Archangium</taxon>
    </lineage>
</organism>
<dbReference type="RefSeq" id="WP_267533376.1">
    <property type="nucleotide sequence ID" value="NZ_JAPNKA010000001.1"/>
</dbReference>
<evidence type="ECO:0000313" key="2">
    <source>
        <dbReference type="EMBL" id="MCY1074410.1"/>
    </source>
</evidence>
<dbReference type="Gene3D" id="1.25.40.10">
    <property type="entry name" value="Tetratricopeptide repeat domain"/>
    <property type="match status" value="1"/>
</dbReference>
<name>A0ABT3ZYD1_9BACT</name>
<dbReference type="Proteomes" id="UP001207654">
    <property type="component" value="Unassembled WGS sequence"/>
</dbReference>
<dbReference type="SUPFAM" id="SSF48452">
    <property type="entry name" value="TPR-like"/>
    <property type="match status" value="1"/>
</dbReference>